<dbReference type="SUPFAM" id="SSF52172">
    <property type="entry name" value="CheY-like"/>
    <property type="match status" value="1"/>
</dbReference>
<reference evidence="6 7" key="1">
    <citation type="submission" date="2022-06" db="EMBL/GenBank/DDBJ databases">
        <title>Dynamics of rice microbiomes reveals core vertical transmitted seed endophytes.</title>
        <authorList>
            <person name="Liao K."/>
            <person name="Zhang X."/>
        </authorList>
    </citation>
    <scope>NUCLEOTIDE SEQUENCE [LARGE SCALE GENOMIC DNA]</scope>
    <source>
        <strain evidence="6 7">YT10-10-1</strain>
    </source>
</reference>
<keyword evidence="1" id="KW-0902">Two-component regulatory system</keyword>
<sequence>MIPPTALIADDEPLLREALRCQLARLWPELRIVAEARNGREAVRLFEEHAPQICLLDIQMPGLSGVQAAQQIGRRAHLVFVTAYTDYAVQAFAEGALDYLVKPVQDARLADTVARLQQRLQAAQPAADLSEQLLRLAQRLRPPERPAPLRWLQAQSGSSVRLIAVEAIDYLRSDSKYTSVAWRDPDGQACTSIVSTPLRDLAAQLDPDDFQQVHRSVVVNRRAILHVVRGDNETAQIHLRGRAETLPVSRSYLPLFRAM</sequence>
<evidence type="ECO:0000259" key="4">
    <source>
        <dbReference type="PROSITE" id="PS50110"/>
    </source>
</evidence>
<dbReference type="EMBL" id="JANFWR010000003">
    <property type="protein sequence ID" value="MCW0397983.1"/>
    <property type="molecule type" value="Genomic_DNA"/>
</dbReference>
<keyword evidence="3" id="KW-0597">Phosphoprotein</keyword>
<dbReference type="PANTHER" id="PTHR48111:SF69">
    <property type="entry name" value="RESPONSE REGULATOR RECEIVER"/>
    <property type="match status" value="1"/>
</dbReference>
<proteinExistence type="predicted"/>
<dbReference type="SMART" id="SM00850">
    <property type="entry name" value="LytTR"/>
    <property type="match status" value="1"/>
</dbReference>
<comment type="caution">
    <text evidence="6">The sequence shown here is derived from an EMBL/GenBank/DDBJ whole genome shotgun (WGS) entry which is preliminary data.</text>
</comment>
<evidence type="ECO:0000259" key="5">
    <source>
        <dbReference type="PROSITE" id="PS50930"/>
    </source>
</evidence>
<dbReference type="RefSeq" id="WP_017916840.1">
    <property type="nucleotide sequence ID" value="NZ_CP099530.1"/>
</dbReference>
<evidence type="ECO:0000256" key="3">
    <source>
        <dbReference type="PROSITE-ProRule" id="PRU00169"/>
    </source>
</evidence>
<name>A0ABT3DR66_9XANT</name>
<protein>
    <submittedName>
        <fullName evidence="6">Transcriptional regulatory protein BtsR</fullName>
    </submittedName>
</protein>
<gene>
    <name evidence="6" type="ORF">NB700_000539</name>
</gene>
<dbReference type="Pfam" id="PF04397">
    <property type="entry name" value="LytTR"/>
    <property type="match status" value="1"/>
</dbReference>
<dbReference type="InterPro" id="IPR007492">
    <property type="entry name" value="LytTR_DNA-bd_dom"/>
</dbReference>
<dbReference type="InterPro" id="IPR001789">
    <property type="entry name" value="Sig_transdc_resp-reg_receiver"/>
</dbReference>
<feature type="domain" description="Response regulatory" evidence="4">
    <location>
        <begin position="5"/>
        <end position="117"/>
    </location>
</feature>
<feature type="domain" description="HTH LytTR-type" evidence="5">
    <location>
        <begin position="197"/>
        <end position="259"/>
    </location>
</feature>
<dbReference type="PROSITE" id="PS50930">
    <property type="entry name" value="HTH_LYTTR"/>
    <property type="match status" value="1"/>
</dbReference>
<evidence type="ECO:0000313" key="6">
    <source>
        <dbReference type="EMBL" id="MCW0397983.1"/>
    </source>
</evidence>
<accession>A0ABT3DR66</accession>
<dbReference type="InterPro" id="IPR039420">
    <property type="entry name" value="WalR-like"/>
</dbReference>
<keyword evidence="2" id="KW-0238">DNA-binding</keyword>
<evidence type="ECO:0000256" key="2">
    <source>
        <dbReference type="ARBA" id="ARBA00023125"/>
    </source>
</evidence>
<dbReference type="Pfam" id="PF00072">
    <property type="entry name" value="Response_reg"/>
    <property type="match status" value="1"/>
</dbReference>
<dbReference type="Gene3D" id="2.40.50.1020">
    <property type="entry name" value="LytTr DNA-binding domain"/>
    <property type="match status" value="1"/>
</dbReference>
<organism evidence="6 7">
    <name type="scientific">Xanthomonas sacchari</name>
    <dbReference type="NCBI Taxonomy" id="56458"/>
    <lineage>
        <taxon>Bacteria</taxon>
        <taxon>Pseudomonadati</taxon>
        <taxon>Pseudomonadota</taxon>
        <taxon>Gammaproteobacteria</taxon>
        <taxon>Lysobacterales</taxon>
        <taxon>Lysobacteraceae</taxon>
        <taxon>Xanthomonas</taxon>
    </lineage>
</organism>
<dbReference type="Proteomes" id="UP001320843">
    <property type="component" value="Unassembled WGS sequence"/>
</dbReference>
<keyword evidence="7" id="KW-1185">Reference proteome</keyword>
<evidence type="ECO:0000256" key="1">
    <source>
        <dbReference type="ARBA" id="ARBA00023012"/>
    </source>
</evidence>
<dbReference type="Gene3D" id="3.40.50.2300">
    <property type="match status" value="1"/>
</dbReference>
<dbReference type="PANTHER" id="PTHR48111">
    <property type="entry name" value="REGULATOR OF RPOS"/>
    <property type="match status" value="1"/>
</dbReference>
<dbReference type="PROSITE" id="PS50110">
    <property type="entry name" value="RESPONSE_REGULATORY"/>
    <property type="match status" value="1"/>
</dbReference>
<dbReference type="SMART" id="SM00448">
    <property type="entry name" value="REC"/>
    <property type="match status" value="1"/>
</dbReference>
<evidence type="ECO:0000313" key="7">
    <source>
        <dbReference type="Proteomes" id="UP001320843"/>
    </source>
</evidence>
<feature type="modified residue" description="4-aspartylphosphate" evidence="3">
    <location>
        <position position="57"/>
    </location>
</feature>
<dbReference type="InterPro" id="IPR011006">
    <property type="entry name" value="CheY-like_superfamily"/>
</dbReference>